<dbReference type="InterPro" id="IPR015286">
    <property type="entry name" value="Porin_fam_mycobact-type"/>
</dbReference>
<name>A0A5C5RXZ8_9ACTN</name>
<evidence type="ECO:0000256" key="1">
    <source>
        <dbReference type="SAM" id="MobiDB-lite"/>
    </source>
</evidence>
<protein>
    <submittedName>
        <fullName evidence="3">MspA family porin</fullName>
    </submittedName>
</protein>
<dbReference type="Gene3D" id="2.60.40.1650">
    <property type="entry name" value="Porin MspA (Ig-like beta-sandwich domain)"/>
    <property type="match status" value="2"/>
</dbReference>
<organism evidence="3 4">
    <name type="scientific">Tsukamurella conjunctivitidis</name>
    <dbReference type="NCBI Taxonomy" id="2592068"/>
    <lineage>
        <taxon>Bacteria</taxon>
        <taxon>Bacillati</taxon>
        <taxon>Actinomycetota</taxon>
        <taxon>Actinomycetes</taxon>
        <taxon>Mycobacteriales</taxon>
        <taxon>Tsukamurellaceae</taxon>
        <taxon>Tsukamurella</taxon>
    </lineage>
</organism>
<keyword evidence="2" id="KW-0812">Transmembrane</keyword>
<feature type="compositionally biased region" description="Low complexity" evidence="1">
    <location>
        <begin position="312"/>
        <end position="322"/>
    </location>
</feature>
<reference evidence="3 4" key="1">
    <citation type="submission" date="2019-06" db="EMBL/GenBank/DDBJ databases">
        <title>Tsukamurella conjunctivitidis sp. nov., Tsukamurella assacharolytica sp. nov. and Tsukamurella sputae sp. nov. isolated from patients with conjunctivitis, bacteraemia (lymphoma) and respiratory infection (sputum) in Hong Kong.</title>
        <authorList>
            <person name="Teng J.L.L."/>
            <person name="Lee H.H."/>
            <person name="Fong J.Y.H."/>
            <person name="Fok K.M.N."/>
            <person name="Lau S.K.P."/>
            <person name="Woo P.C.Y."/>
        </authorList>
    </citation>
    <scope>NUCLEOTIDE SEQUENCE [LARGE SCALE GENOMIC DNA]</scope>
    <source>
        <strain evidence="3 4">HKU72</strain>
    </source>
</reference>
<gene>
    <name evidence="3" type="ORF">FK530_17550</name>
</gene>
<accession>A0A5C5RXZ8</accession>
<dbReference type="EMBL" id="VIGX01000012">
    <property type="protein sequence ID" value="TWS27542.1"/>
    <property type="molecule type" value="Genomic_DNA"/>
</dbReference>
<feature type="compositionally biased region" description="Gly residues" evidence="1">
    <location>
        <begin position="180"/>
        <end position="195"/>
    </location>
</feature>
<dbReference type="OrthoDB" id="4773554at2"/>
<keyword evidence="4" id="KW-1185">Reference proteome</keyword>
<feature type="compositionally biased region" description="Low complexity" evidence="1">
    <location>
        <begin position="375"/>
        <end position="388"/>
    </location>
</feature>
<keyword evidence="2" id="KW-0472">Membrane</keyword>
<feature type="region of interest" description="Disordered" evidence="1">
    <location>
        <begin position="286"/>
        <end position="395"/>
    </location>
</feature>
<proteinExistence type="predicted"/>
<keyword evidence="2" id="KW-1133">Transmembrane helix</keyword>
<dbReference type="AlphaFoldDB" id="A0A5C5RXZ8"/>
<dbReference type="Pfam" id="PF09203">
    <property type="entry name" value="MspA"/>
    <property type="match status" value="1"/>
</dbReference>
<feature type="region of interest" description="Disordered" evidence="1">
    <location>
        <begin position="1"/>
        <end position="29"/>
    </location>
</feature>
<feature type="transmembrane region" description="Helical" evidence="2">
    <location>
        <begin position="33"/>
        <end position="55"/>
    </location>
</feature>
<evidence type="ECO:0000313" key="4">
    <source>
        <dbReference type="Proteomes" id="UP000319375"/>
    </source>
</evidence>
<evidence type="ECO:0000313" key="3">
    <source>
        <dbReference type="EMBL" id="TWS27542.1"/>
    </source>
</evidence>
<evidence type="ECO:0000256" key="2">
    <source>
        <dbReference type="SAM" id="Phobius"/>
    </source>
</evidence>
<dbReference type="Proteomes" id="UP000319375">
    <property type="component" value="Unassembled WGS sequence"/>
</dbReference>
<feature type="compositionally biased region" description="Low complexity" evidence="1">
    <location>
        <begin position="196"/>
        <end position="221"/>
    </location>
</feature>
<feature type="compositionally biased region" description="Pro residues" evidence="1">
    <location>
        <begin position="347"/>
        <end position="374"/>
    </location>
</feature>
<dbReference type="RefSeq" id="WP_146488280.1">
    <property type="nucleotide sequence ID" value="NZ_VIGX01000012.1"/>
</dbReference>
<comment type="caution">
    <text evidence="3">The sequence shown here is derived from an EMBL/GenBank/DDBJ whole genome shotgun (WGS) entry which is preliminary data.</text>
</comment>
<feature type="region of interest" description="Disordered" evidence="1">
    <location>
        <begin position="178"/>
        <end position="230"/>
    </location>
</feature>
<sequence length="395" mass="39804">MTDSSRKQPRRTEPARRGNLEQKQRDRDIKSNLRTAAAITVVSGVVLAGGVVAAAPPSADKAPRPGAIRTGLFADTSRALETREGYVIRAWKYGEELRSIIPLGRALNTYEAIVSIAGEGLIEYKDPKNKPKVPIRSASITVGLTLACAATPQNMQVSGTLSNAVNASVTPSLSGTVGATAGGQGGSSGGQGSGSVNGSITPGVSGTLGDTVTTSGTMTGTIAPGTSKDFPIAKKSLAGQSGYVVTKETRIAMDSCLGGAQVRAYATATLSTDQGDSAITTYGKPLFIERDNPGPTKNPPKVSEDPKPAPAPAVAGTTIAAAKKAEPVKPAPKPEGTAPKPEGTAPRPAPAPAAKPVAATPPKPAPAPAPPSAAAPPAKSAPVKPGGAEQLVQVR</sequence>